<name>A0AAD8P8J3_BABGI</name>
<dbReference type="EMBL" id="JAVEPI010000003">
    <property type="protein sequence ID" value="KAK1442545.1"/>
    <property type="molecule type" value="Genomic_DNA"/>
</dbReference>
<dbReference type="GO" id="GO:0004824">
    <property type="term" value="F:lysine-tRNA ligase activity"/>
    <property type="evidence" value="ECO:0007669"/>
    <property type="project" value="InterPro"/>
</dbReference>
<dbReference type="InterPro" id="IPR012340">
    <property type="entry name" value="NA-bd_OB-fold"/>
</dbReference>
<evidence type="ECO:0000256" key="3">
    <source>
        <dbReference type="ARBA" id="ARBA00022840"/>
    </source>
</evidence>
<dbReference type="GO" id="GO:0005524">
    <property type="term" value="F:ATP binding"/>
    <property type="evidence" value="ECO:0007669"/>
    <property type="project" value="UniProtKB-KW"/>
</dbReference>
<dbReference type="Pfam" id="PF01336">
    <property type="entry name" value="tRNA_anti-codon"/>
    <property type="match status" value="1"/>
</dbReference>
<evidence type="ECO:0000256" key="5">
    <source>
        <dbReference type="ARBA" id="ARBA00030563"/>
    </source>
</evidence>
<keyword evidence="4" id="KW-0030">Aminoacyl-tRNA synthetase</keyword>
<dbReference type="PANTHER" id="PTHR42918:SF15">
    <property type="entry name" value="LYSINE--TRNA LIGASE, CHLOROPLASTIC_MITOCHONDRIAL"/>
    <property type="match status" value="1"/>
</dbReference>
<sequence length="580" mass="64800">MIARSALLSFLLLVNSCAKALSNSRLGRDPFVAFLKVNNDANRINLAKKREDYRRISKVESGNIQDVNSTVSPDSTSGSSENFDLDALAKEFTYDANAPVKNQMGSRLSKLKFIEHEIGADPYPEVSAADVVTDIAAIIAKHNDMDNGTELESTDYRVYGRITSIRFEGQFVVLQDCKGNSIQVMFKRKEQVNIAKKTLTGENINKVIDIGDVVDVKGYVKKTSTGELTLVAQSMTVLAKCIFPLPDLYHGLKDVSTRFRFRHIDIMTNNDTRELLLQRSNMVWGLRQLLHSKGFTEVETPILNYNYSGANAVPFSTTSKALGEKLYMRIAPEFFLKRLITGGLADKIFEIGKCFRNEGTSTQHSPEFTMIEIYQQLADANDMIALTEEIVAKVAEQIGAKAIPLGWERRTMRDLIREHSQVDIDQCDKEQLVTLLQKRGMDEELIRAATWGELVCELFKSDVEEKLVQPIHVTELPAEVAPLADGNGKYSRVFESYIGSMEVAHGCTEECNPLELMEKLNRCGLQEMAHEHDKEFMNALAHGMPPTAGLGIGIDRLLMALTGTTSIKNTQTFPLLKRAD</sequence>
<evidence type="ECO:0000313" key="9">
    <source>
        <dbReference type="Proteomes" id="UP001230268"/>
    </source>
</evidence>
<keyword evidence="9" id="KW-1185">Reference proteome</keyword>
<proteinExistence type="predicted"/>
<dbReference type="CDD" id="cd04322">
    <property type="entry name" value="LysRS_N"/>
    <property type="match status" value="1"/>
</dbReference>
<dbReference type="PANTHER" id="PTHR42918">
    <property type="entry name" value="LYSYL-TRNA SYNTHETASE"/>
    <property type="match status" value="1"/>
</dbReference>
<evidence type="ECO:0000256" key="4">
    <source>
        <dbReference type="ARBA" id="ARBA00023146"/>
    </source>
</evidence>
<keyword evidence="3" id="KW-0067">ATP-binding</keyword>
<feature type="domain" description="Aminoacyl-transfer RNA synthetases class-II family profile" evidence="7">
    <location>
        <begin position="279"/>
        <end position="574"/>
    </location>
</feature>
<dbReference type="InterPro" id="IPR044136">
    <property type="entry name" value="Lys-tRNA-ligase_II_N"/>
</dbReference>
<evidence type="ECO:0000259" key="7">
    <source>
        <dbReference type="PROSITE" id="PS50862"/>
    </source>
</evidence>
<dbReference type="InterPro" id="IPR006195">
    <property type="entry name" value="aa-tRNA-synth_II"/>
</dbReference>
<accession>A0AAD8P8J3</accession>
<evidence type="ECO:0000256" key="2">
    <source>
        <dbReference type="ARBA" id="ARBA00022741"/>
    </source>
</evidence>
<comment type="caution">
    <text evidence="8">The sequence shown here is derived from an EMBL/GenBank/DDBJ whole genome shotgun (WGS) entry which is preliminary data.</text>
</comment>
<dbReference type="PROSITE" id="PS50862">
    <property type="entry name" value="AA_TRNA_LIGASE_II"/>
    <property type="match status" value="1"/>
</dbReference>
<dbReference type="SUPFAM" id="SSF50249">
    <property type="entry name" value="Nucleic acid-binding proteins"/>
    <property type="match status" value="1"/>
</dbReference>
<organism evidence="8 9">
    <name type="scientific">Babesia gibsoni</name>
    <dbReference type="NCBI Taxonomy" id="33632"/>
    <lineage>
        <taxon>Eukaryota</taxon>
        <taxon>Sar</taxon>
        <taxon>Alveolata</taxon>
        <taxon>Apicomplexa</taxon>
        <taxon>Aconoidasida</taxon>
        <taxon>Piroplasmida</taxon>
        <taxon>Babesiidae</taxon>
        <taxon>Babesia</taxon>
    </lineage>
</organism>
<dbReference type="Proteomes" id="UP001230268">
    <property type="component" value="Unassembled WGS sequence"/>
</dbReference>
<protein>
    <recommendedName>
        <fullName evidence="5">Lysyl-tRNA synthetase</fullName>
    </recommendedName>
</protein>
<dbReference type="GO" id="GO:0006430">
    <property type="term" value="P:lysyl-tRNA aminoacylation"/>
    <property type="evidence" value="ECO:0007669"/>
    <property type="project" value="InterPro"/>
</dbReference>
<dbReference type="SUPFAM" id="SSF55681">
    <property type="entry name" value="Class II aaRS and biotin synthetases"/>
    <property type="match status" value="1"/>
</dbReference>
<dbReference type="GO" id="GO:0000049">
    <property type="term" value="F:tRNA binding"/>
    <property type="evidence" value="ECO:0007669"/>
    <property type="project" value="TreeGrafter"/>
</dbReference>
<evidence type="ECO:0000313" key="8">
    <source>
        <dbReference type="EMBL" id="KAK1442545.1"/>
    </source>
</evidence>
<dbReference type="InterPro" id="IPR004365">
    <property type="entry name" value="NA-bd_OB_tRNA"/>
</dbReference>
<dbReference type="Gene3D" id="3.30.930.10">
    <property type="entry name" value="Bira Bifunctional Protein, Domain 2"/>
    <property type="match status" value="1"/>
</dbReference>
<keyword evidence="6" id="KW-0732">Signal</keyword>
<dbReference type="Gene3D" id="2.40.50.140">
    <property type="entry name" value="Nucleic acid-binding proteins"/>
    <property type="match status" value="1"/>
</dbReference>
<feature type="chain" id="PRO_5041984545" description="Lysyl-tRNA synthetase" evidence="6">
    <location>
        <begin position="23"/>
        <end position="580"/>
    </location>
</feature>
<dbReference type="InterPro" id="IPR004364">
    <property type="entry name" value="Aa-tRNA-synt_II"/>
</dbReference>
<dbReference type="InterPro" id="IPR045864">
    <property type="entry name" value="aa-tRNA-synth_II/BPL/LPL"/>
</dbReference>
<keyword evidence="1" id="KW-0436">Ligase</keyword>
<dbReference type="GO" id="GO:0005829">
    <property type="term" value="C:cytosol"/>
    <property type="evidence" value="ECO:0007669"/>
    <property type="project" value="TreeGrafter"/>
</dbReference>
<feature type="signal peptide" evidence="6">
    <location>
        <begin position="1"/>
        <end position="22"/>
    </location>
</feature>
<reference evidence="8" key="1">
    <citation type="submission" date="2023-08" db="EMBL/GenBank/DDBJ databases">
        <title>Draft sequence of the Babesia gibsoni genome.</title>
        <authorList>
            <person name="Yamagishi J.Y."/>
            <person name="Xuan X.X."/>
        </authorList>
    </citation>
    <scope>NUCLEOTIDE SEQUENCE</scope>
    <source>
        <strain evidence="8">Azabu</strain>
    </source>
</reference>
<evidence type="ECO:0000256" key="6">
    <source>
        <dbReference type="SAM" id="SignalP"/>
    </source>
</evidence>
<evidence type="ECO:0000256" key="1">
    <source>
        <dbReference type="ARBA" id="ARBA00022598"/>
    </source>
</evidence>
<dbReference type="Pfam" id="PF00152">
    <property type="entry name" value="tRNA-synt_2"/>
    <property type="match status" value="1"/>
</dbReference>
<keyword evidence="2" id="KW-0547">Nucleotide-binding</keyword>
<dbReference type="InterPro" id="IPR018149">
    <property type="entry name" value="Lys-tRNA-synth_II_C"/>
</dbReference>
<dbReference type="PRINTS" id="PR00982">
    <property type="entry name" value="TRNASYNTHLYS"/>
</dbReference>
<dbReference type="AlphaFoldDB" id="A0AAD8P8J3"/>
<gene>
    <name evidence="8" type="ORF">BgAZ_300630</name>
</gene>